<evidence type="ECO:0000256" key="6">
    <source>
        <dbReference type="ARBA" id="ARBA00023136"/>
    </source>
</evidence>
<feature type="transmembrane region" description="Helical" evidence="8">
    <location>
        <begin position="279"/>
        <end position="304"/>
    </location>
</feature>
<feature type="transmembrane region" description="Helical" evidence="8">
    <location>
        <begin position="27"/>
        <end position="51"/>
    </location>
</feature>
<dbReference type="AlphaFoldDB" id="A0AAU2V286"/>
<dbReference type="PANTHER" id="PTHR42718:SF47">
    <property type="entry name" value="METHYL VIOLOGEN RESISTANCE PROTEIN SMVA"/>
    <property type="match status" value="1"/>
</dbReference>
<accession>A0AAU2V286</accession>
<dbReference type="InterPro" id="IPR020846">
    <property type="entry name" value="MFS_dom"/>
</dbReference>
<feature type="transmembrane region" description="Helical" evidence="8">
    <location>
        <begin position="473"/>
        <end position="493"/>
    </location>
</feature>
<feature type="transmembrane region" description="Helical" evidence="8">
    <location>
        <begin position="243"/>
        <end position="258"/>
    </location>
</feature>
<reference evidence="10" key="1">
    <citation type="submission" date="2022-10" db="EMBL/GenBank/DDBJ databases">
        <title>The complete genomes of actinobacterial strains from the NBC collection.</title>
        <authorList>
            <person name="Joergensen T.S."/>
            <person name="Alvarez Arevalo M."/>
            <person name="Sterndorff E.B."/>
            <person name="Faurdal D."/>
            <person name="Vuksanovic O."/>
            <person name="Mourched A.-S."/>
            <person name="Charusanti P."/>
            <person name="Shaw S."/>
            <person name="Blin K."/>
            <person name="Weber T."/>
        </authorList>
    </citation>
    <scope>NUCLEOTIDE SEQUENCE</scope>
    <source>
        <strain evidence="10">NBC_00003</strain>
    </source>
</reference>
<dbReference type="PANTHER" id="PTHR42718">
    <property type="entry name" value="MAJOR FACILITATOR SUPERFAMILY MULTIDRUG TRANSPORTER MFSC"/>
    <property type="match status" value="1"/>
</dbReference>
<evidence type="ECO:0000256" key="5">
    <source>
        <dbReference type="ARBA" id="ARBA00022989"/>
    </source>
</evidence>
<keyword evidence="3" id="KW-1003">Cell membrane</keyword>
<evidence type="ECO:0000313" key="10">
    <source>
        <dbReference type="EMBL" id="WTW61334.1"/>
    </source>
</evidence>
<dbReference type="Pfam" id="PF07690">
    <property type="entry name" value="MFS_1"/>
    <property type="match status" value="1"/>
</dbReference>
<keyword evidence="5 8" id="KW-1133">Transmembrane helix</keyword>
<comment type="subcellular location">
    <subcellularLocation>
        <location evidence="1">Cell membrane</location>
        <topology evidence="1">Multi-pass membrane protein</topology>
    </subcellularLocation>
</comment>
<feature type="transmembrane region" description="Helical" evidence="8">
    <location>
        <begin position="416"/>
        <end position="433"/>
    </location>
</feature>
<organism evidence="10">
    <name type="scientific">Streptomyces sp. NBC_00003</name>
    <dbReference type="NCBI Taxonomy" id="2903608"/>
    <lineage>
        <taxon>Bacteria</taxon>
        <taxon>Bacillati</taxon>
        <taxon>Actinomycetota</taxon>
        <taxon>Actinomycetes</taxon>
        <taxon>Kitasatosporales</taxon>
        <taxon>Streptomycetaceae</taxon>
        <taxon>Streptomyces</taxon>
    </lineage>
</organism>
<dbReference type="EMBL" id="CP108318">
    <property type="protein sequence ID" value="WTW61334.1"/>
    <property type="molecule type" value="Genomic_DNA"/>
</dbReference>
<feature type="domain" description="Major facilitator superfamily (MFS) profile" evidence="9">
    <location>
        <begin position="26"/>
        <end position="497"/>
    </location>
</feature>
<proteinExistence type="predicted"/>
<feature type="transmembrane region" description="Helical" evidence="8">
    <location>
        <begin position="344"/>
        <end position="363"/>
    </location>
</feature>
<dbReference type="Gene3D" id="1.20.1250.20">
    <property type="entry name" value="MFS general substrate transporter like domains"/>
    <property type="match status" value="1"/>
</dbReference>
<keyword evidence="6 8" id="KW-0472">Membrane</keyword>
<feature type="transmembrane region" description="Helical" evidence="8">
    <location>
        <begin position="316"/>
        <end position="337"/>
    </location>
</feature>
<feature type="transmembrane region" description="Helical" evidence="8">
    <location>
        <begin position="63"/>
        <end position="83"/>
    </location>
</feature>
<evidence type="ECO:0000256" key="7">
    <source>
        <dbReference type="ARBA" id="ARBA00023251"/>
    </source>
</evidence>
<dbReference type="InterPro" id="IPR011701">
    <property type="entry name" value="MFS"/>
</dbReference>
<evidence type="ECO:0000256" key="3">
    <source>
        <dbReference type="ARBA" id="ARBA00022475"/>
    </source>
</evidence>
<feature type="transmembrane region" description="Helical" evidence="8">
    <location>
        <begin position="369"/>
        <end position="395"/>
    </location>
</feature>
<dbReference type="GO" id="GO:0005886">
    <property type="term" value="C:plasma membrane"/>
    <property type="evidence" value="ECO:0007669"/>
    <property type="project" value="UniProtKB-SubCell"/>
</dbReference>
<dbReference type="PROSITE" id="PS50850">
    <property type="entry name" value="MFS"/>
    <property type="match status" value="1"/>
</dbReference>
<dbReference type="GO" id="GO:0046677">
    <property type="term" value="P:response to antibiotic"/>
    <property type="evidence" value="ECO:0007669"/>
    <property type="project" value="UniProtKB-KW"/>
</dbReference>
<gene>
    <name evidence="10" type="ORF">OG549_12115</name>
</gene>
<sequence length="506" mass="52242">MDTTTGPLAGLKDPAPPRAGRREWTALAVLMLPLLLVSMDVSVLYFAIPFISEDLAPSSTQQLWILDMYGFVLAGLLITMGALGDRIGRRKLVLAGAGVFGLASVAAAYADSPQLLIATRALLGVGGAALMPSTLALIRNLFHDAKQRAQAVTAWTGVMTLGISFGPVVSGALLEHFWWGSVFLINLPAMLLLLILAPLLLPEVKQPPSGRFDWPGAVLSLAGLLPVIQGIKELARDGVESQSVLSVVAGLVLLYVFVRRQSRLAHPLVDLELLRRRGYGGAVLANLFAIAATVGMAVFLTQYLQTVLGNSPFEAALWSLVPSSGAFVGALSGAALARRFDRGSVMAAGFAVSACGFLALAWVRTDSPLWFTLTACAVYTSGLVAAMALANELALGAAPPERAGSAAAVLESGQELGGALGMAVLGSVGAAVYRHGMGDAPAAARETLGGALASVHGGDLAAAFSAFTRGLDIAALCAAALMAGAALLALMLLRVRRGEGALRSGR</sequence>
<feature type="transmembrane region" description="Helical" evidence="8">
    <location>
        <begin position="116"/>
        <end position="138"/>
    </location>
</feature>
<feature type="transmembrane region" description="Helical" evidence="8">
    <location>
        <begin position="176"/>
        <end position="200"/>
    </location>
</feature>
<keyword evidence="4 8" id="KW-0812">Transmembrane</keyword>
<feature type="transmembrane region" description="Helical" evidence="8">
    <location>
        <begin position="212"/>
        <end position="231"/>
    </location>
</feature>
<protein>
    <submittedName>
        <fullName evidence="10">MFS transporter</fullName>
    </submittedName>
</protein>
<dbReference type="GO" id="GO:0022857">
    <property type="term" value="F:transmembrane transporter activity"/>
    <property type="evidence" value="ECO:0007669"/>
    <property type="project" value="InterPro"/>
</dbReference>
<feature type="transmembrane region" description="Helical" evidence="8">
    <location>
        <begin position="92"/>
        <end position="110"/>
    </location>
</feature>
<evidence type="ECO:0000256" key="8">
    <source>
        <dbReference type="SAM" id="Phobius"/>
    </source>
</evidence>
<name>A0AAU2V286_9ACTN</name>
<evidence type="ECO:0000256" key="1">
    <source>
        <dbReference type="ARBA" id="ARBA00004651"/>
    </source>
</evidence>
<evidence type="ECO:0000259" key="9">
    <source>
        <dbReference type="PROSITE" id="PS50850"/>
    </source>
</evidence>
<feature type="transmembrane region" description="Helical" evidence="8">
    <location>
        <begin position="150"/>
        <end position="170"/>
    </location>
</feature>
<keyword evidence="7" id="KW-0046">Antibiotic resistance</keyword>
<dbReference type="CDD" id="cd17321">
    <property type="entry name" value="MFS_MMR_MDR_like"/>
    <property type="match status" value="1"/>
</dbReference>
<evidence type="ECO:0000256" key="2">
    <source>
        <dbReference type="ARBA" id="ARBA00022448"/>
    </source>
</evidence>
<keyword evidence="2" id="KW-0813">Transport</keyword>
<evidence type="ECO:0000256" key="4">
    <source>
        <dbReference type="ARBA" id="ARBA00022692"/>
    </source>
</evidence>
<dbReference type="InterPro" id="IPR036259">
    <property type="entry name" value="MFS_trans_sf"/>
</dbReference>
<dbReference type="SUPFAM" id="SSF103473">
    <property type="entry name" value="MFS general substrate transporter"/>
    <property type="match status" value="1"/>
</dbReference>